<name>A0AAU9EE19_9BACT</name>
<accession>A0AAU9EE19</accession>
<keyword evidence="1" id="KW-0805">Transcription regulation</keyword>
<dbReference type="InterPro" id="IPR036390">
    <property type="entry name" value="WH_DNA-bd_sf"/>
</dbReference>
<dbReference type="Gene3D" id="1.20.120.530">
    <property type="entry name" value="GntR ligand-binding domain-like"/>
    <property type="match status" value="1"/>
</dbReference>
<feature type="domain" description="HTH gntR-type" evidence="4">
    <location>
        <begin position="17"/>
        <end position="84"/>
    </location>
</feature>
<evidence type="ECO:0000313" key="5">
    <source>
        <dbReference type="EMBL" id="BEQ14797.1"/>
    </source>
</evidence>
<evidence type="ECO:0000256" key="3">
    <source>
        <dbReference type="ARBA" id="ARBA00023163"/>
    </source>
</evidence>
<dbReference type="PROSITE" id="PS50949">
    <property type="entry name" value="HTH_GNTR"/>
    <property type="match status" value="1"/>
</dbReference>
<evidence type="ECO:0000256" key="1">
    <source>
        <dbReference type="ARBA" id="ARBA00023015"/>
    </source>
</evidence>
<dbReference type="PANTHER" id="PTHR43537">
    <property type="entry name" value="TRANSCRIPTIONAL REGULATOR, GNTR FAMILY"/>
    <property type="match status" value="1"/>
</dbReference>
<keyword evidence="6" id="KW-1185">Reference proteome</keyword>
<dbReference type="GO" id="GO:0003677">
    <property type="term" value="F:DNA binding"/>
    <property type="evidence" value="ECO:0007669"/>
    <property type="project" value="UniProtKB-KW"/>
</dbReference>
<dbReference type="SMART" id="SM00345">
    <property type="entry name" value="HTH_GNTR"/>
    <property type="match status" value="1"/>
</dbReference>
<organism evidence="5 6">
    <name type="scientific">Desulfoferula mesophila</name>
    <dbReference type="NCBI Taxonomy" id="3058419"/>
    <lineage>
        <taxon>Bacteria</taxon>
        <taxon>Pseudomonadati</taxon>
        <taxon>Thermodesulfobacteriota</taxon>
        <taxon>Desulfarculia</taxon>
        <taxon>Desulfarculales</taxon>
        <taxon>Desulfarculaceae</taxon>
        <taxon>Desulfoferula</taxon>
    </lineage>
</organism>
<evidence type="ECO:0000256" key="2">
    <source>
        <dbReference type="ARBA" id="ARBA00023125"/>
    </source>
</evidence>
<sequence length="247" mass="28274">MAIQQRKTKSGVSNRRGVAIENAYTLIKHLIYYNLLAPGQKIIYGDISRRLNTSTTPVMQALNRLEASGFVTYVPNQGYFVGEITMDETLELFEAREAMETCLIPRIIEKITRHDIEQIKQVFRQYGGDAVGGLNRKLIMVDAKFHLRLAKYADNRVIFNILQDVFEKLYLKYRPEYLNPMEVREVTSERRRILGALGRGDAQTVVETNHKHIAASLERITSALRQREEIGLYPFSGAPRTGRNKAI</sequence>
<dbReference type="SMART" id="SM00895">
    <property type="entry name" value="FCD"/>
    <property type="match status" value="1"/>
</dbReference>
<reference evidence="6" key="1">
    <citation type="journal article" date="2023" name="Arch. Microbiol.">
        <title>Desulfoferula mesophilus gen. nov. sp. nov., a mesophilic sulfate-reducing bacterium isolated from a brackish lake sediment.</title>
        <authorList>
            <person name="Watanabe T."/>
            <person name="Yabe T."/>
            <person name="Tsuji J.M."/>
            <person name="Fukui M."/>
        </authorList>
    </citation>
    <scope>NUCLEOTIDE SEQUENCE [LARGE SCALE GENOMIC DNA]</scope>
    <source>
        <strain evidence="6">12FAK</strain>
    </source>
</reference>
<keyword evidence="2" id="KW-0238">DNA-binding</keyword>
<dbReference type="InterPro" id="IPR008920">
    <property type="entry name" value="TF_FadR/GntR_C"/>
</dbReference>
<gene>
    <name evidence="5" type="ORF">FAK_18630</name>
</gene>
<proteinExistence type="predicted"/>
<dbReference type="KEGG" id="dmp:FAK_18630"/>
<dbReference type="Gene3D" id="1.10.10.10">
    <property type="entry name" value="Winged helix-like DNA-binding domain superfamily/Winged helix DNA-binding domain"/>
    <property type="match status" value="1"/>
</dbReference>
<dbReference type="SUPFAM" id="SSF46785">
    <property type="entry name" value="Winged helix' DNA-binding domain"/>
    <property type="match status" value="1"/>
</dbReference>
<dbReference type="AlphaFoldDB" id="A0AAU9EE19"/>
<dbReference type="Pfam" id="PF07729">
    <property type="entry name" value="FCD"/>
    <property type="match status" value="1"/>
</dbReference>
<dbReference type="SUPFAM" id="SSF48008">
    <property type="entry name" value="GntR ligand-binding domain-like"/>
    <property type="match status" value="1"/>
</dbReference>
<protein>
    <submittedName>
        <fullName evidence="5">GntR family transcriptional regulator</fullName>
    </submittedName>
</protein>
<keyword evidence="3" id="KW-0804">Transcription</keyword>
<evidence type="ECO:0000259" key="4">
    <source>
        <dbReference type="PROSITE" id="PS50949"/>
    </source>
</evidence>
<dbReference type="RefSeq" id="WP_338606472.1">
    <property type="nucleotide sequence ID" value="NZ_AP028679.1"/>
</dbReference>
<dbReference type="GO" id="GO:0003700">
    <property type="term" value="F:DNA-binding transcription factor activity"/>
    <property type="evidence" value="ECO:0007669"/>
    <property type="project" value="InterPro"/>
</dbReference>
<dbReference type="InterPro" id="IPR011711">
    <property type="entry name" value="GntR_C"/>
</dbReference>
<dbReference type="PANTHER" id="PTHR43537:SF51">
    <property type="entry name" value="HTH-TYPE TRANSCRIPTIONAL REGULATOR LGOR-RELATED"/>
    <property type="match status" value="1"/>
</dbReference>
<dbReference type="InterPro" id="IPR000524">
    <property type="entry name" value="Tscrpt_reg_HTH_GntR"/>
</dbReference>
<dbReference type="EMBL" id="AP028679">
    <property type="protein sequence ID" value="BEQ14797.1"/>
    <property type="molecule type" value="Genomic_DNA"/>
</dbReference>
<dbReference type="Proteomes" id="UP001366166">
    <property type="component" value="Chromosome"/>
</dbReference>
<evidence type="ECO:0000313" key="6">
    <source>
        <dbReference type="Proteomes" id="UP001366166"/>
    </source>
</evidence>
<dbReference type="Pfam" id="PF00392">
    <property type="entry name" value="GntR"/>
    <property type="match status" value="1"/>
</dbReference>
<dbReference type="InterPro" id="IPR036388">
    <property type="entry name" value="WH-like_DNA-bd_sf"/>
</dbReference>